<evidence type="ECO:0000313" key="13">
    <source>
        <dbReference type="EMBL" id="PXF29319.1"/>
    </source>
</evidence>
<feature type="transmembrane region" description="Helical" evidence="10">
    <location>
        <begin position="38"/>
        <end position="62"/>
    </location>
</feature>
<keyword evidence="4" id="KW-0997">Cell inner membrane</keyword>
<protein>
    <submittedName>
        <fullName evidence="13">Cytochrome C biogenesis protein CcmF</fullName>
    </submittedName>
</protein>
<dbReference type="NCBIfam" id="NF007691">
    <property type="entry name" value="PRK10369.1"/>
    <property type="match status" value="1"/>
</dbReference>
<dbReference type="PRINTS" id="PR01410">
    <property type="entry name" value="CCBIOGENESIS"/>
</dbReference>
<feature type="transmembrane region" description="Helical" evidence="10">
    <location>
        <begin position="491"/>
        <end position="511"/>
    </location>
</feature>
<feature type="transmembrane region" description="Helical" evidence="10">
    <location>
        <begin position="394"/>
        <end position="414"/>
    </location>
</feature>
<keyword evidence="5 10" id="KW-0812">Transmembrane</keyword>
<evidence type="ECO:0000256" key="3">
    <source>
        <dbReference type="ARBA" id="ARBA00022475"/>
    </source>
</evidence>
<gene>
    <name evidence="13" type="ORF">WH50_21340</name>
</gene>
<dbReference type="NCBIfam" id="TIGR00353">
    <property type="entry name" value="nrfE"/>
    <property type="match status" value="1"/>
</dbReference>
<evidence type="ECO:0000256" key="10">
    <source>
        <dbReference type="SAM" id="Phobius"/>
    </source>
</evidence>
<dbReference type="InterPro" id="IPR003567">
    <property type="entry name" value="Cyt_c_biogenesis"/>
</dbReference>
<feature type="transmembrane region" description="Helical" evidence="10">
    <location>
        <begin position="313"/>
        <end position="332"/>
    </location>
</feature>
<feature type="transmembrane region" description="Helical" evidence="10">
    <location>
        <begin position="353"/>
        <end position="374"/>
    </location>
</feature>
<feature type="transmembrane region" description="Helical" evidence="10">
    <location>
        <begin position="125"/>
        <end position="143"/>
    </location>
</feature>
<name>A0ABX5LRQ1_9GAMM</name>
<feature type="transmembrane region" description="Helical" evidence="10">
    <location>
        <begin position="426"/>
        <end position="443"/>
    </location>
</feature>
<feature type="transmembrane region" description="Helical" evidence="10">
    <location>
        <begin position="6"/>
        <end position="26"/>
    </location>
</feature>
<feature type="transmembrane region" description="Helical" evidence="10">
    <location>
        <begin position="96"/>
        <end position="113"/>
    </location>
</feature>
<dbReference type="Pfam" id="PF01578">
    <property type="entry name" value="Cytochrom_C_asm"/>
    <property type="match status" value="1"/>
</dbReference>
<feature type="transmembrane region" description="Helical" evidence="10">
    <location>
        <begin position="178"/>
        <end position="198"/>
    </location>
</feature>
<comment type="caution">
    <text evidence="13">The sequence shown here is derived from an EMBL/GenBank/DDBJ whole genome shotgun (WGS) entry which is preliminary data.</text>
</comment>
<organism evidence="13 14">
    <name type="scientific">Pokkaliibacter plantistimulans</name>
    <dbReference type="NCBI Taxonomy" id="1635171"/>
    <lineage>
        <taxon>Bacteria</taxon>
        <taxon>Pseudomonadati</taxon>
        <taxon>Pseudomonadota</taxon>
        <taxon>Gammaproteobacteria</taxon>
        <taxon>Oceanospirillales</taxon>
        <taxon>Balneatrichaceae</taxon>
        <taxon>Pokkaliibacter</taxon>
    </lineage>
</organism>
<dbReference type="PANTHER" id="PTHR43653:SF1">
    <property type="entry name" value="CYTOCHROME C-TYPE BIOGENESIS PROTEIN CCMF"/>
    <property type="match status" value="1"/>
</dbReference>
<evidence type="ECO:0000256" key="6">
    <source>
        <dbReference type="ARBA" id="ARBA00022748"/>
    </source>
</evidence>
<evidence type="ECO:0000256" key="8">
    <source>
        <dbReference type="ARBA" id="ARBA00023136"/>
    </source>
</evidence>
<reference evidence="13 14" key="1">
    <citation type="submission" date="2015-03" db="EMBL/GenBank/DDBJ databases">
        <authorList>
            <person name="Krishnan R."/>
            <person name="Midha S."/>
            <person name="Patil P.B."/>
            <person name="Rameshkumar N."/>
        </authorList>
    </citation>
    <scope>NUCLEOTIDE SEQUENCE [LARGE SCALE GENOMIC DNA]</scope>
    <source>
        <strain evidence="13 14">L1E11</strain>
    </source>
</reference>
<feature type="transmembrane region" description="Helical" evidence="10">
    <location>
        <begin position="449"/>
        <end position="470"/>
    </location>
</feature>
<comment type="subcellular location">
    <subcellularLocation>
        <location evidence="1">Cell inner membrane</location>
        <topology evidence="1">Multi-pass membrane protein</topology>
    </subcellularLocation>
</comment>
<feature type="transmembrane region" description="Helical" evidence="10">
    <location>
        <begin position="250"/>
        <end position="266"/>
    </location>
</feature>
<dbReference type="EMBL" id="LAPT01000114">
    <property type="protein sequence ID" value="PXF29319.1"/>
    <property type="molecule type" value="Genomic_DNA"/>
</dbReference>
<evidence type="ECO:0000259" key="11">
    <source>
        <dbReference type="Pfam" id="PF01578"/>
    </source>
</evidence>
<evidence type="ECO:0000313" key="14">
    <source>
        <dbReference type="Proteomes" id="UP000248090"/>
    </source>
</evidence>
<dbReference type="Proteomes" id="UP000248090">
    <property type="component" value="Unassembled WGS sequence"/>
</dbReference>
<evidence type="ECO:0000256" key="2">
    <source>
        <dbReference type="ARBA" id="ARBA00009186"/>
    </source>
</evidence>
<dbReference type="InterPro" id="IPR002541">
    <property type="entry name" value="Cyt_c_assembly"/>
</dbReference>
<keyword evidence="14" id="KW-1185">Reference proteome</keyword>
<feature type="transmembrane region" description="Helical" evidence="10">
    <location>
        <begin position="210"/>
        <end position="230"/>
    </location>
</feature>
<sequence length="660" mass="73409">MIPELGQLALILALCLALMLALVPLWGAFRGNLFWMRFATPLATGQFFFVALAFGFLTYAFMTNDFTVAYVATNSNSHLPWYYKFSAVWGGHEGSLLLWLFILCLWTVAVAWRSLHLPAELRSRVLSVMGMISTGFLLFVLLTSSPFTRLFFNAPDDGQDLNPLLQDFGLIVHPPMLYMGYVGFSVAFAFAIAALLGGRLDAAWARWARPWTNAAWAFLSIGIVLGSWWAYYELGWGGWWFWDPVENASFMPWLAGTALIHSMAVTEKRGEFKSWTVLLAICAFSLSLLGTFLVRSGVLTSVHAFASDPTRGFFVLMLLAVTVGGSLLLFALRAVDLKSESTFNLLSKETWLLINNLILLVAMVVVLLGTLYPLVVDALQLGKLSVGPPYFNMLFVPLMGLLALALGSGLMLRWKRHAQDQWLKSLALPALAVLIFAIVTIIWGGEHRWGIVLGVVMAGWIAVSTLVDVSHRIRFSQQGWRQPRSYWGMHVAHLGFCASILGVTWVSLHAFEQDIRVEPGHVEHIDGYDISYLGATSLQGPNYTAEQGHFVVSKQGKTITELFPQKRNYSVQRSMMTEAAIDPGLMQDIYIAMGERLDGGAWAVRIHIKPMVRWIWLGGLLMAFGGALAATDLRYRRLRHRQPQVSVGLETAPVTEVSHA</sequence>
<proteinExistence type="inferred from homology"/>
<evidence type="ECO:0000259" key="12">
    <source>
        <dbReference type="Pfam" id="PF16327"/>
    </source>
</evidence>
<feature type="transmembrane region" description="Helical" evidence="10">
    <location>
        <begin position="275"/>
        <end position="293"/>
    </location>
</feature>
<dbReference type="InterPro" id="IPR003568">
    <property type="entry name" value="Cyt_c_biogenesis_CcmF"/>
</dbReference>
<dbReference type="InterPro" id="IPR032523">
    <property type="entry name" value="CcmF_C"/>
</dbReference>
<evidence type="ECO:0000256" key="4">
    <source>
        <dbReference type="ARBA" id="ARBA00022519"/>
    </source>
</evidence>
<keyword evidence="6" id="KW-0201">Cytochrome c-type biogenesis</keyword>
<feature type="domain" description="Cytochrome c-type biogenesis protein CcmF C-terminal" evidence="12">
    <location>
        <begin position="316"/>
        <end position="632"/>
    </location>
</feature>
<evidence type="ECO:0000256" key="5">
    <source>
        <dbReference type="ARBA" id="ARBA00022692"/>
    </source>
</evidence>
<evidence type="ECO:0000256" key="7">
    <source>
        <dbReference type="ARBA" id="ARBA00022989"/>
    </source>
</evidence>
<feature type="domain" description="Cytochrome c assembly protein" evidence="11">
    <location>
        <begin position="89"/>
        <end position="296"/>
    </location>
</feature>
<dbReference type="Pfam" id="PF16327">
    <property type="entry name" value="CcmF_C"/>
    <property type="match status" value="1"/>
</dbReference>
<dbReference type="RefSeq" id="WP_110189288.1">
    <property type="nucleotide sequence ID" value="NZ_CP177354.1"/>
</dbReference>
<keyword evidence="8 10" id="KW-0472">Membrane</keyword>
<dbReference type="PANTHER" id="PTHR43653">
    <property type="entry name" value="CYTOCHROME C ASSEMBLY PROTEIN-RELATED"/>
    <property type="match status" value="1"/>
</dbReference>
<keyword evidence="3" id="KW-1003">Cell membrane</keyword>
<dbReference type="PRINTS" id="PR01411">
    <property type="entry name" value="CCMFBIOGNSIS"/>
</dbReference>
<comment type="similarity">
    <text evidence="2">Belongs to the CcmF/CycK/Ccl1/NrfE/CcsA family.</text>
</comment>
<accession>A0ABX5LRQ1</accession>
<feature type="transmembrane region" description="Helical" evidence="10">
    <location>
        <begin position="614"/>
        <end position="633"/>
    </location>
</feature>
<comment type="function">
    <text evidence="9">Required for the biogenesis of c-type cytochromes. Possible subunit of a heme lyase.</text>
</comment>
<evidence type="ECO:0000256" key="9">
    <source>
        <dbReference type="ARBA" id="ARBA00037230"/>
    </source>
</evidence>
<keyword evidence="7 10" id="KW-1133">Transmembrane helix</keyword>
<evidence type="ECO:0000256" key="1">
    <source>
        <dbReference type="ARBA" id="ARBA00004429"/>
    </source>
</evidence>